<proteinExistence type="inferred from homology"/>
<evidence type="ECO:0000256" key="3">
    <source>
        <dbReference type="SAM" id="SignalP"/>
    </source>
</evidence>
<dbReference type="EMBL" id="JASOOE010000013">
    <property type="protein sequence ID" value="MDK7187717.1"/>
    <property type="molecule type" value="Genomic_DNA"/>
</dbReference>
<dbReference type="CDD" id="cd06347">
    <property type="entry name" value="PBP1_ABC_LivK_ligand_binding-like"/>
    <property type="match status" value="1"/>
</dbReference>
<feature type="chain" id="PRO_5042520189" evidence="3">
    <location>
        <begin position="26"/>
        <end position="384"/>
    </location>
</feature>
<evidence type="ECO:0000259" key="4">
    <source>
        <dbReference type="Pfam" id="PF13458"/>
    </source>
</evidence>
<reference evidence="5" key="1">
    <citation type="submission" date="2023-05" db="EMBL/GenBank/DDBJ databases">
        <title>Cataloging the Phylogenetic Diversity of Human Bladder Bacteria.</title>
        <authorList>
            <person name="Du J."/>
        </authorList>
    </citation>
    <scope>NUCLEOTIDE SEQUENCE</scope>
    <source>
        <strain evidence="5">UMB1231</strain>
    </source>
</reference>
<dbReference type="Gene3D" id="3.40.50.2300">
    <property type="match status" value="2"/>
</dbReference>
<dbReference type="InterPro" id="IPR028081">
    <property type="entry name" value="Leu-bd"/>
</dbReference>
<comment type="similarity">
    <text evidence="1">Belongs to the leucine-binding protein family.</text>
</comment>
<dbReference type="Pfam" id="PF13458">
    <property type="entry name" value="Peripla_BP_6"/>
    <property type="match status" value="1"/>
</dbReference>
<evidence type="ECO:0000313" key="6">
    <source>
        <dbReference type="Proteomes" id="UP001229251"/>
    </source>
</evidence>
<evidence type="ECO:0000256" key="1">
    <source>
        <dbReference type="ARBA" id="ARBA00010062"/>
    </source>
</evidence>
<dbReference type="AlphaFoldDB" id="A0AAJ1Q4W6"/>
<gene>
    <name evidence="5" type="ORF">QP433_06960</name>
</gene>
<dbReference type="PANTHER" id="PTHR47151">
    <property type="entry name" value="LEU/ILE/VAL-BINDING ABC TRANSPORTER SUBUNIT"/>
    <property type="match status" value="1"/>
</dbReference>
<keyword evidence="2 3" id="KW-0732">Signal</keyword>
<feature type="signal peptide" evidence="3">
    <location>
        <begin position="1"/>
        <end position="25"/>
    </location>
</feature>
<evidence type="ECO:0000313" key="5">
    <source>
        <dbReference type="EMBL" id="MDK7187717.1"/>
    </source>
</evidence>
<accession>A0AAJ1Q4W6</accession>
<sequence>MKCMKNIFTLLGICLCLCLPMSVSANETIKVGANFELSGPGGNYGQDMVDGINLAIDHLNQKGGLLDHRSVDLVTFDNRSDTTESASLAQRMIKEKVVGVLGPAMTGTSLATVPILSNGKVPLVLPAATGAGLTLKENGEVWEYLYRVCFEDPFQGRAGARFAYQHLKAKKAMVVTDAISDYSQGISDNFIKEYKGLGGDILSQAFFASGDRDFTALLTSIYTLKPDLIYLPCYYTEAGLFIKQAREMGIDTPILGSDGFASDVLLDLAGDQNTHDVYYTDHFSPLSDNPKVQSFLSDFQAKYHREASTFSALGYDAANLLFDAIERAQSTDTDKVNQALASTKDFEGVTGSFSIDANHNPIKSAVVVKLDQGKVDSAVEVQVK</sequence>
<feature type="domain" description="Leucine-binding protein" evidence="4">
    <location>
        <begin position="28"/>
        <end position="373"/>
    </location>
</feature>
<protein>
    <submittedName>
        <fullName evidence="5">ABC transporter substrate-binding protein</fullName>
    </submittedName>
</protein>
<dbReference type="Proteomes" id="UP001229251">
    <property type="component" value="Unassembled WGS sequence"/>
</dbReference>
<dbReference type="PANTHER" id="PTHR47151:SF2">
    <property type="entry name" value="AMINO ACID BINDING PROTEIN"/>
    <property type="match status" value="1"/>
</dbReference>
<dbReference type="SUPFAM" id="SSF53822">
    <property type="entry name" value="Periplasmic binding protein-like I"/>
    <property type="match status" value="1"/>
</dbReference>
<dbReference type="RefSeq" id="WP_016648639.1">
    <property type="nucleotide sequence ID" value="NZ_JASOOE010000013.1"/>
</dbReference>
<organism evidence="5 6">
    <name type="scientific">Facklamia hominis</name>
    <dbReference type="NCBI Taxonomy" id="178214"/>
    <lineage>
        <taxon>Bacteria</taxon>
        <taxon>Bacillati</taxon>
        <taxon>Bacillota</taxon>
        <taxon>Bacilli</taxon>
        <taxon>Lactobacillales</taxon>
        <taxon>Aerococcaceae</taxon>
        <taxon>Facklamia</taxon>
    </lineage>
</organism>
<name>A0AAJ1Q4W6_9LACT</name>
<comment type="caution">
    <text evidence="5">The sequence shown here is derived from an EMBL/GenBank/DDBJ whole genome shotgun (WGS) entry which is preliminary data.</text>
</comment>
<dbReference type="InterPro" id="IPR028082">
    <property type="entry name" value="Peripla_BP_I"/>
</dbReference>
<evidence type="ECO:0000256" key="2">
    <source>
        <dbReference type="ARBA" id="ARBA00022729"/>
    </source>
</evidence>